<feature type="chain" id="PRO_5035963660" description="Carboxylic ester hydrolase" evidence="6">
    <location>
        <begin position="20"/>
        <end position="571"/>
    </location>
</feature>
<organism evidence="8 9">
    <name type="scientific">Plutella xylostella</name>
    <name type="common">Diamondback moth</name>
    <name type="synonym">Plutella maculipennis</name>
    <dbReference type="NCBI Taxonomy" id="51655"/>
    <lineage>
        <taxon>Eukaryota</taxon>
        <taxon>Metazoa</taxon>
        <taxon>Ecdysozoa</taxon>
        <taxon>Arthropoda</taxon>
        <taxon>Hexapoda</taxon>
        <taxon>Insecta</taxon>
        <taxon>Pterygota</taxon>
        <taxon>Neoptera</taxon>
        <taxon>Endopterygota</taxon>
        <taxon>Lepidoptera</taxon>
        <taxon>Glossata</taxon>
        <taxon>Ditrysia</taxon>
        <taxon>Yponomeutoidea</taxon>
        <taxon>Plutellidae</taxon>
        <taxon>Plutella</taxon>
    </lineage>
</organism>
<evidence type="ECO:0000256" key="5">
    <source>
        <dbReference type="ARBA" id="ARBA00023180"/>
    </source>
</evidence>
<dbReference type="InterPro" id="IPR029058">
    <property type="entry name" value="AB_hydrolase_fold"/>
</dbReference>
<proteinExistence type="inferred from homology"/>
<dbReference type="InterPro" id="IPR050309">
    <property type="entry name" value="Type-B_Carboxylest/Lipase"/>
</dbReference>
<dbReference type="SUPFAM" id="SSF53474">
    <property type="entry name" value="alpha/beta-Hydrolases"/>
    <property type="match status" value="1"/>
</dbReference>
<keyword evidence="2" id="KW-0719">Serine esterase</keyword>
<feature type="domain" description="Carboxylesterase type B" evidence="7">
    <location>
        <begin position="37"/>
        <end position="525"/>
    </location>
</feature>
<dbReference type="InterPro" id="IPR002018">
    <property type="entry name" value="CarbesteraseB"/>
</dbReference>
<dbReference type="GO" id="GO:0052689">
    <property type="term" value="F:carboxylic ester hydrolase activity"/>
    <property type="evidence" value="ECO:0007669"/>
    <property type="project" value="UniProtKB-KW"/>
</dbReference>
<dbReference type="EC" id="3.1.1.-" evidence="6"/>
<accession>A0A8S4EDW9</accession>
<keyword evidence="6" id="KW-0732">Signal</keyword>
<evidence type="ECO:0000259" key="7">
    <source>
        <dbReference type="Pfam" id="PF00135"/>
    </source>
</evidence>
<dbReference type="EMBL" id="CAJHNJ030000015">
    <property type="protein sequence ID" value="CAG9113403.1"/>
    <property type="molecule type" value="Genomic_DNA"/>
</dbReference>
<keyword evidence="5" id="KW-0325">Glycoprotein</keyword>
<dbReference type="PANTHER" id="PTHR11559">
    <property type="entry name" value="CARBOXYLESTERASE"/>
    <property type="match status" value="1"/>
</dbReference>
<evidence type="ECO:0000256" key="3">
    <source>
        <dbReference type="ARBA" id="ARBA00022801"/>
    </source>
</evidence>
<dbReference type="Pfam" id="PF00135">
    <property type="entry name" value="COesterase"/>
    <property type="match status" value="1"/>
</dbReference>
<dbReference type="Gene3D" id="3.40.50.1820">
    <property type="entry name" value="alpha/beta hydrolase"/>
    <property type="match status" value="1"/>
</dbReference>
<feature type="signal peptide" evidence="6">
    <location>
        <begin position="1"/>
        <end position="19"/>
    </location>
</feature>
<comment type="caution">
    <text evidence="8">The sequence shown here is derived from an EMBL/GenBank/DDBJ whole genome shotgun (WGS) entry which is preliminary data.</text>
</comment>
<reference evidence="8" key="1">
    <citation type="submission" date="2020-11" db="EMBL/GenBank/DDBJ databases">
        <authorList>
            <person name="Whiteford S."/>
        </authorList>
    </citation>
    <scope>NUCLEOTIDE SEQUENCE</scope>
</reference>
<evidence type="ECO:0000256" key="6">
    <source>
        <dbReference type="RuleBase" id="RU361235"/>
    </source>
</evidence>
<sequence length="571" mass="62892">MAVVLRFASIILFIAGCSASDYSNREFKKTCDNGLPVKTNSGLVCGEVRQYKNTTFGSFRGVPYARPPLGKLRYQKPRKAKSWDDYLDASSEGSICPQSIIIYGPLMEPKGIGEDCLNVNVYVPLAGGDIPRKKRLPILVYIHGGGFTVGSGDSDVHGPEYFLTRDVVVVTFNYRLGALGFLSLNTSSVPGNNGLRDQLFLLRWVQKNGKRFGGDINDVTIFGQSAGAACVHLLTLSPLTQDRSLFQKAILMSGSAVRSFYNYEPGFAATVANSFLTLMGIIATDPDAIYKQLMAADTNQYIEATRQIQEQTGLPPFAPVVESIHEGVTRVIDMDPDKLIAAGRGQEIPLLISFTELECGSLKARLNETDLPGKLDANSDLALPSVLQTAANKDALAVVVKERYFAGPNATLDEFVNFCSDSLFKYPAIYTAQRRAQLGGAESFLYQFAYRGENRILESLGFDIEEAGHIEDLTTVFKPNSNFSFPEEVFERSFDRVMQDWTVDILVNFMKNSAPAASTVAWPPLSRFLFRYQDVVSDSYKLLSLQADASTNEMVQFYTELFNNATANPTA</sequence>
<keyword evidence="9" id="KW-1185">Reference proteome</keyword>
<keyword evidence="3 6" id="KW-0378">Hydrolase</keyword>
<name>A0A8S4EDW9_PLUXY</name>
<protein>
    <recommendedName>
        <fullName evidence="6">Carboxylic ester hydrolase</fullName>
        <ecNumber evidence="6">3.1.1.-</ecNumber>
    </recommendedName>
</protein>
<dbReference type="AlphaFoldDB" id="A0A8S4EDW9"/>
<dbReference type="InterPro" id="IPR019826">
    <property type="entry name" value="Carboxylesterase_B_AS"/>
</dbReference>
<dbReference type="Proteomes" id="UP000653454">
    <property type="component" value="Unassembled WGS sequence"/>
</dbReference>
<comment type="similarity">
    <text evidence="1 6">Belongs to the type-B carboxylesterase/lipase family.</text>
</comment>
<evidence type="ECO:0000256" key="1">
    <source>
        <dbReference type="ARBA" id="ARBA00005964"/>
    </source>
</evidence>
<keyword evidence="4" id="KW-1015">Disulfide bond</keyword>
<evidence type="ECO:0000256" key="2">
    <source>
        <dbReference type="ARBA" id="ARBA00022487"/>
    </source>
</evidence>
<dbReference type="PROSITE" id="PS51257">
    <property type="entry name" value="PROKAR_LIPOPROTEIN"/>
    <property type="match status" value="1"/>
</dbReference>
<dbReference type="PROSITE" id="PS00122">
    <property type="entry name" value="CARBOXYLESTERASE_B_1"/>
    <property type="match status" value="1"/>
</dbReference>
<evidence type="ECO:0000256" key="4">
    <source>
        <dbReference type="ARBA" id="ARBA00023157"/>
    </source>
</evidence>
<evidence type="ECO:0000313" key="9">
    <source>
        <dbReference type="Proteomes" id="UP000653454"/>
    </source>
</evidence>
<gene>
    <name evidence="8" type="ORF">PLXY2_LOCUS5220</name>
</gene>
<evidence type="ECO:0000313" key="8">
    <source>
        <dbReference type="EMBL" id="CAG9113403.1"/>
    </source>
</evidence>